<evidence type="ECO:0000313" key="2">
    <source>
        <dbReference type="Proteomes" id="UP000001625"/>
    </source>
</evidence>
<dbReference type="eggNOG" id="COG3500">
    <property type="taxonomic scope" value="Bacteria"/>
</dbReference>
<sequence>MLNDPGQASAVRQPRGVVKIGGSTFNSDSSVNVGSSPMRVDGWVEWHVDNNNFYQADRFEVSFAVSALPADRGIDWFALQQEISVEIFGGFPADPDNFYASELQSWIYGFADEVEESKDGRTIHLHGRDLTAKMIDAKTTNVYVNRTASDIAIMLATKYGLTPVVTKTIMKAGKYYELAHAHLHVARSEWDLLTFLAQQEQFVVYMLGRELHFEPMPDLNSDPYVFQWGDAPLNFNGSTLRFRRGLTLAKGIQVTVQSLNQHGKPITAIYPKTAGANAQKFSYRFANLTPEKALQKAQALYHEIVRHEVNLSASMPADNLLTTRNIIKVNGTNTAYDQTYYPDHVRRSMSFDGGYSMEVTAKNQSPQTQVTI</sequence>
<dbReference type="SUPFAM" id="SSF69279">
    <property type="entry name" value="Phage tail proteins"/>
    <property type="match status" value="1"/>
</dbReference>
<dbReference type="Proteomes" id="UP000001625">
    <property type="component" value="Chromosome"/>
</dbReference>
<dbReference type="EMBL" id="CP001965">
    <property type="protein sequence ID" value="ADE12130.1"/>
    <property type="molecule type" value="Genomic_DNA"/>
</dbReference>
<dbReference type="KEGG" id="slt:Slit_1901"/>
<dbReference type="STRING" id="580332.Slit_1901"/>
<evidence type="ECO:0008006" key="3">
    <source>
        <dbReference type="Google" id="ProtNLM"/>
    </source>
</evidence>
<name>D5CT44_SIDLE</name>
<organism evidence="1 2">
    <name type="scientific">Sideroxydans lithotrophicus (strain ES-1)</name>
    <dbReference type="NCBI Taxonomy" id="580332"/>
    <lineage>
        <taxon>Bacteria</taxon>
        <taxon>Pseudomonadati</taxon>
        <taxon>Pseudomonadota</taxon>
        <taxon>Betaproteobacteria</taxon>
        <taxon>Nitrosomonadales</taxon>
        <taxon>Gallionellaceae</taxon>
        <taxon>Sideroxydans</taxon>
    </lineage>
</organism>
<dbReference type="HOGENOM" id="CLU_743304_0_0_4"/>
<keyword evidence="2" id="KW-1185">Reference proteome</keyword>
<evidence type="ECO:0000313" key="1">
    <source>
        <dbReference type="EMBL" id="ADE12130.1"/>
    </source>
</evidence>
<dbReference type="AlphaFoldDB" id="D5CT44"/>
<proteinExistence type="predicted"/>
<reference evidence="1 2" key="1">
    <citation type="submission" date="2010-03" db="EMBL/GenBank/DDBJ databases">
        <title>Complete sequence of Sideroxydans lithotrophicus ES-1.</title>
        <authorList>
            <consortium name="US DOE Joint Genome Institute"/>
            <person name="Lucas S."/>
            <person name="Copeland A."/>
            <person name="Lapidus A."/>
            <person name="Cheng J.-F."/>
            <person name="Bruce D."/>
            <person name="Goodwin L."/>
            <person name="Pitluck S."/>
            <person name="Munk A.C."/>
            <person name="Detter J.C."/>
            <person name="Han C."/>
            <person name="Tapia R."/>
            <person name="Larimer F."/>
            <person name="Land M."/>
            <person name="Hauser L."/>
            <person name="Kyrpides N."/>
            <person name="Ivanova N."/>
            <person name="Emerson D."/>
            <person name="Woyke T."/>
        </authorList>
    </citation>
    <scope>NUCLEOTIDE SEQUENCE [LARGE SCALE GENOMIC DNA]</scope>
    <source>
        <strain evidence="1 2">ES-1</strain>
    </source>
</reference>
<accession>D5CT44</accession>
<gene>
    <name evidence="1" type="ordered locus">Slit_1901</name>
</gene>
<protein>
    <recommendedName>
        <fullName evidence="3">Phage protein D</fullName>
    </recommendedName>
</protein>